<dbReference type="PRINTS" id="PR00724">
    <property type="entry name" value="CRBOXYPTASEC"/>
</dbReference>
<evidence type="ECO:0000256" key="2">
    <source>
        <dbReference type="ARBA" id="ARBA00022645"/>
    </source>
</evidence>
<dbReference type="GO" id="GO:0000324">
    <property type="term" value="C:fungal-type vacuole"/>
    <property type="evidence" value="ECO:0007669"/>
    <property type="project" value="TreeGrafter"/>
</dbReference>
<keyword evidence="2" id="KW-0121">Carboxypeptidase</keyword>
<evidence type="ECO:0000256" key="4">
    <source>
        <dbReference type="ARBA" id="ARBA00022801"/>
    </source>
</evidence>
<dbReference type="InterPro" id="IPR001563">
    <property type="entry name" value="Peptidase_S10"/>
</dbReference>
<dbReference type="STRING" id="97359.A0A550CXF7"/>
<dbReference type="PANTHER" id="PTHR11802">
    <property type="entry name" value="SERINE PROTEASE FAMILY S10 SERINE CARBOXYPEPTIDASE"/>
    <property type="match status" value="1"/>
</dbReference>
<keyword evidence="7" id="KW-1185">Reference proteome</keyword>
<dbReference type="GO" id="GO:0006508">
    <property type="term" value="P:proteolysis"/>
    <property type="evidence" value="ECO:0007669"/>
    <property type="project" value="UniProtKB-KW"/>
</dbReference>
<dbReference type="PANTHER" id="PTHR11802:SF64">
    <property type="entry name" value="CARBOXYPEPTIDASE"/>
    <property type="match status" value="1"/>
</dbReference>
<protein>
    <submittedName>
        <fullName evidence="6">Alpha/Beta hydrolase protein</fullName>
    </submittedName>
</protein>
<gene>
    <name evidence="6" type="ORF">BD626DRAFT_579935</name>
</gene>
<dbReference type="Proteomes" id="UP000320762">
    <property type="component" value="Unassembled WGS sequence"/>
</dbReference>
<evidence type="ECO:0000313" key="6">
    <source>
        <dbReference type="EMBL" id="TRM69438.1"/>
    </source>
</evidence>
<evidence type="ECO:0000313" key="7">
    <source>
        <dbReference type="Proteomes" id="UP000320762"/>
    </source>
</evidence>
<dbReference type="EMBL" id="VDMD01000001">
    <property type="protein sequence ID" value="TRM69438.1"/>
    <property type="molecule type" value="Genomic_DNA"/>
</dbReference>
<dbReference type="SUPFAM" id="SSF53474">
    <property type="entry name" value="alpha/beta-Hydrolases"/>
    <property type="match status" value="1"/>
</dbReference>
<organism evidence="6 7">
    <name type="scientific">Schizophyllum amplum</name>
    <dbReference type="NCBI Taxonomy" id="97359"/>
    <lineage>
        <taxon>Eukaryota</taxon>
        <taxon>Fungi</taxon>
        <taxon>Dikarya</taxon>
        <taxon>Basidiomycota</taxon>
        <taxon>Agaricomycotina</taxon>
        <taxon>Agaricomycetes</taxon>
        <taxon>Agaricomycetidae</taxon>
        <taxon>Agaricales</taxon>
        <taxon>Schizophyllaceae</taxon>
        <taxon>Schizophyllum</taxon>
    </lineage>
</organism>
<dbReference type="GO" id="GO:0004185">
    <property type="term" value="F:serine-type carboxypeptidase activity"/>
    <property type="evidence" value="ECO:0007669"/>
    <property type="project" value="InterPro"/>
</dbReference>
<dbReference type="AlphaFoldDB" id="A0A550CXF7"/>
<keyword evidence="4 6" id="KW-0378">Hydrolase</keyword>
<dbReference type="Gene3D" id="3.40.50.1820">
    <property type="entry name" value="alpha/beta hydrolase"/>
    <property type="match status" value="1"/>
</dbReference>
<comment type="caution">
    <text evidence="6">The sequence shown here is derived from an EMBL/GenBank/DDBJ whole genome shotgun (WGS) entry which is preliminary data.</text>
</comment>
<keyword evidence="3" id="KW-0645">Protease</keyword>
<dbReference type="Gene3D" id="1.10.287.410">
    <property type="match status" value="1"/>
</dbReference>
<reference evidence="6 7" key="1">
    <citation type="journal article" date="2019" name="New Phytol.">
        <title>Comparative genomics reveals unique wood-decay strategies and fruiting body development in the Schizophyllaceae.</title>
        <authorList>
            <person name="Almasi E."/>
            <person name="Sahu N."/>
            <person name="Krizsan K."/>
            <person name="Balint B."/>
            <person name="Kovacs G.M."/>
            <person name="Kiss B."/>
            <person name="Cseklye J."/>
            <person name="Drula E."/>
            <person name="Henrissat B."/>
            <person name="Nagy I."/>
            <person name="Chovatia M."/>
            <person name="Adam C."/>
            <person name="LaButti K."/>
            <person name="Lipzen A."/>
            <person name="Riley R."/>
            <person name="Grigoriev I.V."/>
            <person name="Nagy L.G."/>
        </authorList>
    </citation>
    <scope>NUCLEOTIDE SEQUENCE [LARGE SCALE GENOMIC DNA]</scope>
    <source>
        <strain evidence="6 7">NL-1724</strain>
    </source>
</reference>
<name>A0A550CXF7_9AGAR</name>
<comment type="similarity">
    <text evidence="1">Belongs to the peptidase S10 family.</text>
</comment>
<dbReference type="InterPro" id="IPR029058">
    <property type="entry name" value="AB_hydrolase_fold"/>
</dbReference>
<sequence length="374" mass="41211">MLTLFQEMGPCRIKNDSSDVTLNPYSWNNNANVMFIDQPIGTGFSHGPLKVHTSKEAASDVWDFMQIWMKDERFAHLQANDLAIWTSSYGGHYGPAFAAFFLAQNDAIAAGSVDGLPLNLKVLGIGDGMTDPLRQYGSYARYATENPYYRLVNDSVIETANETWTRKGGCQEMINTCYANGTDAECIDAQLFCNENILRPLFGPYDVYYVLTVAPDPYPPNITDYIYSIADTIGAEHDWQITNDDVGTNFQADWMRNSGLDLQTVIEAGVRTLIYVGDVDYILNYIGVEAQVDALNTTLSAAYHADDLAPYTVNGIETGLYKQVGDTEGISLAFLRMYGAGHQVPAYGWNGLDIGQAALQMFSQVMGGEGLKST</sequence>
<keyword evidence="5" id="KW-0325">Glycoprotein</keyword>
<proteinExistence type="inferred from homology"/>
<evidence type="ECO:0000256" key="3">
    <source>
        <dbReference type="ARBA" id="ARBA00022670"/>
    </source>
</evidence>
<evidence type="ECO:0000256" key="5">
    <source>
        <dbReference type="ARBA" id="ARBA00023180"/>
    </source>
</evidence>
<evidence type="ECO:0000256" key="1">
    <source>
        <dbReference type="ARBA" id="ARBA00009431"/>
    </source>
</evidence>
<dbReference type="OrthoDB" id="443318at2759"/>
<accession>A0A550CXF7</accession>
<dbReference type="Pfam" id="PF00450">
    <property type="entry name" value="Peptidase_S10"/>
    <property type="match status" value="1"/>
</dbReference>